<dbReference type="PANTHER" id="PTHR21496">
    <property type="entry name" value="FERREDOXIN-RELATED"/>
    <property type="match status" value="1"/>
</dbReference>
<reference evidence="9" key="1">
    <citation type="journal article" date="2019" name="Int. J. Syst. Evol. Microbiol.">
        <title>The Global Catalogue of Microorganisms (GCM) 10K type strain sequencing project: providing services to taxonomists for standard genome sequencing and annotation.</title>
        <authorList>
            <consortium name="The Broad Institute Genomics Platform"/>
            <consortium name="The Broad Institute Genome Sequencing Center for Infectious Disease"/>
            <person name="Wu L."/>
            <person name="Ma J."/>
        </authorList>
    </citation>
    <scope>NUCLEOTIDE SEQUENCE [LARGE SCALE GENOMIC DNA]</scope>
    <source>
        <strain evidence="9">KACC 14058</strain>
    </source>
</reference>
<dbReference type="Proteomes" id="UP001595880">
    <property type="component" value="Unassembled WGS sequence"/>
</dbReference>
<evidence type="ECO:0000256" key="5">
    <source>
        <dbReference type="ARBA" id="ARBA00023014"/>
    </source>
</evidence>
<dbReference type="CDD" id="cd03530">
    <property type="entry name" value="Rieske_NirD_small_Bacillus"/>
    <property type="match status" value="1"/>
</dbReference>
<dbReference type="NCBIfam" id="TIGR02378">
    <property type="entry name" value="nirD_assim_sml"/>
    <property type="match status" value="1"/>
</dbReference>
<dbReference type="InterPro" id="IPR036922">
    <property type="entry name" value="Rieske_2Fe-2S_sf"/>
</dbReference>
<dbReference type="Pfam" id="PF00355">
    <property type="entry name" value="Rieske"/>
    <property type="match status" value="1"/>
</dbReference>
<evidence type="ECO:0000313" key="8">
    <source>
        <dbReference type="EMBL" id="MFC4387212.1"/>
    </source>
</evidence>
<evidence type="ECO:0000313" key="9">
    <source>
        <dbReference type="Proteomes" id="UP001595880"/>
    </source>
</evidence>
<keyword evidence="1" id="KW-0001">2Fe-2S</keyword>
<keyword evidence="3" id="KW-0560">Oxidoreductase</keyword>
<accession>A0ABV8VRY4</accession>
<dbReference type="PROSITE" id="PS51296">
    <property type="entry name" value="RIESKE"/>
    <property type="match status" value="1"/>
</dbReference>
<evidence type="ECO:0000259" key="7">
    <source>
        <dbReference type="PROSITE" id="PS51296"/>
    </source>
</evidence>
<keyword evidence="4" id="KW-0408">Iron</keyword>
<proteinExistence type="predicted"/>
<protein>
    <submittedName>
        <fullName evidence="8">Nitrite reductase small subunit NirD</fullName>
    </submittedName>
</protein>
<keyword evidence="6" id="KW-0534">Nitrate assimilation</keyword>
<evidence type="ECO:0000256" key="3">
    <source>
        <dbReference type="ARBA" id="ARBA00023002"/>
    </source>
</evidence>
<feature type="domain" description="Rieske" evidence="7">
    <location>
        <begin position="9"/>
        <end position="104"/>
    </location>
</feature>
<evidence type="ECO:0000256" key="6">
    <source>
        <dbReference type="ARBA" id="ARBA00023063"/>
    </source>
</evidence>
<gene>
    <name evidence="8" type="primary">nirD</name>
    <name evidence="8" type="ORF">ACFOZ1_05245</name>
</gene>
<keyword evidence="5" id="KW-0411">Iron-sulfur</keyword>
<evidence type="ECO:0000256" key="1">
    <source>
        <dbReference type="ARBA" id="ARBA00022714"/>
    </source>
</evidence>
<sequence length="109" mass="12311">MMEQTVKKVFVGQYNNLPNQLGKTICIHDQEIALFKLANGELRAIENRCPHKGGVLAEGMVSGEYVYCPLHDWKINMTDGMVQEPDNGCVQTFEVIKENESIFILIPVE</sequence>
<dbReference type="InterPro" id="IPR017941">
    <property type="entry name" value="Rieske_2Fe-2S"/>
</dbReference>
<evidence type="ECO:0000256" key="4">
    <source>
        <dbReference type="ARBA" id="ARBA00023004"/>
    </source>
</evidence>
<organism evidence="8 9">
    <name type="scientific">Gracilibacillus marinus</name>
    <dbReference type="NCBI Taxonomy" id="630535"/>
    <lineage>
        <taxon>Bacteria</taxon>
        <taxon>Bacillati</taxon>
        <taxon>Bacillota</taxon>
        <taxon>Bacilli</taxon>
        <taxon>Bacillales</taxon>
        <taxon>Bacillaceae</taxon>
        <taxon>Gracilibacillus</taxon>
    </lineage>
</organism>
<dbReference type="SUPFAM" id="SSF50022">
    <property type="entry name" value="ISP domain"/>
    <property type="match status" value="1"/>
</dbReference>
<dbReference type="PANTHER" id="PTHR21496:SF23">
    <property type="entry name" value="3-PHENYLPROPIONATE_CINNAMIC ACID DIOXYGENASE FERREDOXIN SUBUNIT"/>
    <property type="match status" value="1"/>
</dbReference>
<dbReference type="Gene3D" id="2.102.10.10">
    <property type="entry name" value="Rieske [2Fe-2S] iron-sulphur domain"/>
    <property type="match status" value="1"/>
</dbReference>
<dbReference type="EMBL" id="JBHSDV010000001">
    <property type="protein sequence ID" value="MFC4387212.1"/>
    <property type="molecule type" value="Genomic_DNA"/>
</dbReference>
<comment type="caution">
    <text evidence="8">The sequence shown here is derived from an EMBL/GenBank/DDBJ whole genome shotgun (WGS) entry which is preliminary data.</text>
</comment>
<dbReference type="InterPro" id="IPR012748">
    <property type="entry name" value="Rieske-like_NirD"/>
</dbReference>
<evidence type="ECO:0000256" key="2">
    <source>
        <dbReference type="ARBA" id="ARBA00022723"/>
    </source>
</evidence>
<keyword evidence="9" id="KW-1185">Reference proteome</keyword>
<name>A0ABV8VRY4_9BACI</name>
<dbReference type="RefSeq" id="WP_390196712.1">
    <property type="nucleotide sequence ID" value="NZ_JBHSDV010000001.1"/>
</dbReference>
<keyword evidence="2" id="KW-0479">Metal-binding</keyword>